<dbReference type="EMBL" id="JDSS02000015">
    <property type="protein sequence ID" value="KFB69376.1"/>
    <property type="molecule type" value="Genomic_DNA"/>
</dbReference>
<organism evidence="1 2">
    <name type="scientific">Candidatus Accumulibacter vicinus</name>
    <dbReference type="NCBI Taxonomy" id="2954382"/>
    <lineage>
        <taxon>Bacteria</taxon>
        <taxon>Pseudomonadati</taxon>
        <taxon>Pseudomonadota</taxon>
        <taxon>Betaproteobacteria</taxon>
        <taxon>Candidatus Accumulibacter</taxon>
    </lineage>
</organism>
<dbReference type="Proteomes" id="UP000019812">
    <property type="component" value="Unassembled WGS sequence"/>
</dbReference>
<evidence type="ECO:0000313" key="1">
    <source>
        <dbReference type="EMBL" id="KFB69376.1"/>
    </source>
</evidence>
<comment type="caution">
    <text evidence="1">The sequence shown here is derived from an EMBL/GenBank/DDBJ whole genome shotgun (WGS) entry which is preliminary data.</text>
</comment>
<proteinExistence type="predicted"/>
<accession>A0A084Y3T2</accession>
<reference evidence="1 2" key="1">
    <citation type="submission" date="2014-07" db="EMBL/GenBank/DDBJ databases">
        <title>Expanding our view of genomic diversity in Candidatus Accumulibacter clades.</title>
        <authorList>
            <person name="Skennerton C.T."/>
            <person name="Barr J.J."/>
            <person name="Slater F.R."/>
            <person name="Bond P.L."/>
            <person name="Tyson G.W."/>
        </authorList>
    </citation>
    <scope>NUCLEOTIDE SEQUENCE [LARGE SCALE GENOMIC DNA]</scope>
    <source>
        <strain evidence="2">SK-01</strain>
    </source>
</reference>
<protein>
    <submittedName>
        <fullName evidence="1">Uncharacterized protein</fullName>
    </submittedName>
</protein>
<dbReference type="RefSeq" id="WP_034922724.1">
    <property type="nucleotide sequence ID" value="NZ_JDSS02000015.1"/>
</dbReference>
<name>A0A084Y3T2_9PROT</name>
<evidence type="ECO:0000313" key="2">
    <source>
        <dbReference type="Proteomes" id="UP000019812"/>
    </source>
</evidence>
<sequence length="115" mass="12291">MQYRIGRALALAGAVWAGSVGAVEVRYVASDLFDAVPGFDRWRYDYTVSGPVAEFSTLNLLFSAASYADLDLVTPPDPSRWSSLVVLPDPAFPADGWVGLTALVAQLTGEASPLR</sequence>
<dbReference type="AlphaFoldDB" id="A0A084Y3T2"/>
<gene>
    <name evidence="1" type="ORF">CAPSK01_000850</name>
</gene>